<evidence type="ECO:0000256" key="1">
    <source>
        <dbReference type="SAM" id="MobiDB-lite"/>
    </source>
</evidence>
<feature type="compositionally biased region" description="Basic and acidic residues" evidence="1">
    <location>
        <begin position="11"/>
        <end position="30"/>
    </location>
</feature>
<organism evidence="2 3">
    <name type="scientific">Rubellimicrobium roseum</name>
    <dbReference type="NCBI Taxonomy" id="687525"/>
    <lineage>
        <taxon>Bacteria</taxon>
        <taxon>Pseudomonadati</taxon>
        <taxon>Pseudomonadota</taxon>
        <taxon>Alphaproteobacteria</taxon>
        <taxon>Rhodobacterales</taxon>
        <taxon>Roseobacteraceae</taxon>
        <taxon>Rubellimicrobium</taxon>
    </lineage>
</organism>
<name>A0A5C4NLS0_9RHOB</name>
<accession>A0A5C4NLS0</accession>
<dbReference type="AlphaFoldDB" id="A0A5C4NLS0"/>
<dbReference type="RefSeq" id="WP_139080682.1">
    <property type="nucleotide sequence ID" value="NZ_VDFV01000004.1"/>
</dbReference>
<keyword evidence="3" id="KW-1185">Reference proteome</keyword>
<comment type="caution">
    <text evidence="2">The sequence shown here is derived from an EMBL/GenBank/DDBJ whole genome shotgun (WGS) entry which is preliminary data.</text>
</comment>
<protein>
    <submittedName>
        <fullName evidence="2">Uncharacterized protein</fullName>
    </submittedName>
</protein>
<evidence type="ECO:0000313" key="3">
    <source>
        <dbReference type="Proteomes" id="UP000305709"/>
    </source>
</evidence>
<dbReference type="EMBL" id="VDFV01000004">
    <property type="protein sequence ID" value="TNC73359.1"/>
    <property type="molecule type" value="Genomic_DNA"/>
</dbReference>
<feature type="region of interest" description="Disordered" evidence="1">
    <location>
        <begin position="1"/>
        <end position="66"/>
    </location>
</feature>
<proteinExistence type="predicted"/>
<evidence type="ECO:0000313" key="2">
    <source>
        <dbReference type="EMBL" id="TNC73359.1"/>
    </source>
</evidence>
<dbReference type="Proteomes" id="UP000305709">
    <property type="component" value="Unassembled WGS sequence"/>
</dbReference>
<gene>
    <name evidence="2" type="ORF">FHG71_05815</name>
</gene>
<sequence>MLSFIRSHVSAKRERDAAQEAASRRIENRFDSLASTGEPGDDPTGSLVVGPRPVSVTRHGRTIDLA</sequence>
<reference evidence="2 3" key="1">
    <citation type="submission" date="2019-06" db="EMBL/GenBank/DDBJ databases">
        <authorList>
            <person name="Jiang L."/>
        </authorList>
    </citation>
    <scope>NUCLEOTIDE SEQUENCE [LARGE SCALE GENOMIC DNA]</scope>
    <source>
        <strain evidence="2 3">YIM 48858</strain>
    </source>
</reference>